<dbReference type="EMBL" id="MDTU01000001">
    <property type="protein sequence ID" value="ODN42446.1"/>
    <property type="molecule type" value="Genomic_DNA"/>
</dbReference>
<accession>A0ABX3A0R0</accession>
<dbReference type="RefSeq" id="WP_069312243.1">
    <property type="nucleotide sequence ID" value="NZ_MDTU01000001.1"/>
</dbReference>
<evidence type="ECO:0000313" key="2">
    <source>
        <dbReference type="Proteomes" id="UP000094329"/>
    </source>
</evidence>
<gene>
    <name evidence="1" type="ORF">BGC07_05250</name>
</gene>
<dbReference type="Proteomes" id="UP000094329">
    <property type="component" value="Unassembled WGS sequence"/>
</dbReference>
<sequence length="112" mass="13061">MNYEAVVGRFSELYEDKEFFFNEAEIAHEDLFSLDSFIMEKLFRKSAITFKFLFSRPITISKKRDKENNTEKLSVSAKVNDIFMLLLIVMDLIEEAVAHSEDEVVNLNHCVS</sequence>
<keyword evidence="2" id="KW-1185">Reference proteome</keyword>
<protein>
    <submittedName>
        <fullName evidence="1">Uncharacterized protein</fullName>
    </submittedName>
</protein>
<proteinExistence type="predicted"/>
<name>A0ABX3A0R0_9GAMM</name>
<evidence type="ECO:0000313" key="1">
    <source>
        <dbReference type="EMBL" id="ODN42446.1"/>
    </source>
</evidence>
<comment type="caution">
    <text evidence="1">The sequence shown here is derived from an EMBL/GenBank/DDBJ whole genome shotgun (WGS) entry which is preliminary data.</text>
</comment>
<reference evidence="1 2" key="1">
    <citation type="submission" date="2016-08" db="EMBL/GenBank/DDBJ databases">
        <title>Draft genome sequence of Candidatus Piscirickettsia litoralis, from seawater.</title>
        <authorList>
            <person name="Wan X."/>
            <person name="Lee A.J."/>
            <person name="Hou S."/>
            <person name="Donachie S.P."/>
        </authorList>
    </citation>
    <scope>NUCLEOTIDE SEQUENCE [LARGE SCALE GENOMIC DNA]</scope>
    <source>
        <strain evidence="1 2">Y2</strain>
    </source>
</reference>
<organism evidence="1 2">
    <name type="scientific">Piscirickettsia litoralis</name>
    <dbReference type="NCBI Taxonomy" id="1891921"/>
    <lineage>
        <taxon>Bacteria</taxon>
        <taxon>Pseudomonadati</taxon>
        <taxon>Pseudomonadota</taxon>
        <taxon>Gammaproteobacteria</taxon>
        <taxon>Thiotrichales</taxon>
        <taxon>Piscirickettsiaceae</taxon>
        <taxon>Piscirickettsia</taxon>
    </lineage>
</organism>